<organism evidence="1 2">
    <name type="scientific">Jatrophihabitans cynanchi</name>
    <dbReference type="NCBI Taxonomy" id="2944128"/>
    <lineage>
        <taxon>Bacteria</taxon>
        <taxon>Bacillati</taxon>
        <taxon>Actinomycetota</taxon>
        <taxon>Actinomycetes</taxon>
        <taxon>Jatrophihabitantales</taxon>
        <taxon>Jatrophihabitantaceae</taxon>
        <taxon>Jatrophihabitans</taxon>
    </lineage>
</organism>
<reference evidence="1" key="1">
    <citation type="submission" date="2022-05" db="EMBL/GenBank/DDBJ databases">
        <title>Jatrophihabitans sp. SB3-54 whole genome sequence.</title>
        <authorList>
            <person name="Suh M.K."/>
            <person name="Eom M.K."/>
            <person name="Kim J.S."/>
            <person name="Kim H.S."/>
            <person name="Do H.E."/>
            <person name="Shin Y.K."/>
            <person name="Lee J.-S."/>
        </authorList>
    </citation>
    <scope>NUCLEOTIDE SEQUENCE</scope>
    <source>
        <strain evidence="1">SB3-54</strain>
    </source>
</reference>
<dbReference type="RefSeq" id="WP_269442718.1">
    <property type="nucleotide sequence ID" value="NZ_CP097463.1"/>
</dbReference>
<accession>A0ABY7JX20</accession>
<dbReference type="Proteomes" id="UP001164693">
    <property type="component" value="Chromosome"/>
</dbReference>
<keyword evidence="2" id="KW-1185">Reference proteome</keyword>
<name>A0ABY7JX20_9ACTN</name>
<protein>
    <submittedName>
        <fullName evidence="1">Uncharacterized protein</fullName>
    </submittedName>
</protein>
<sequence length="63" mass="7198">MYAIQEALARDRMREREHQAHRSRLSAELSAANRWRYLAEHARAAATRHAERAAQATSVAVAR</sequence>
<dbReference type="EMBL" id="CP097463">
    <property type="protein sequence ID" value="WAX56188.1"/>
    <property type="molecule type" value="Genomic_DNA"/>
</dbReference>
<evidence type="ECO:0000313" key="1">
    <source>
        <dbReference type="EMBL" id="WAX56188.1"/>
    </source>
</evidence>
<evidence type="ECO:0000313" key="2">
    <source>
        <dbReference type="Proteomes" id="UP001164693"/>
    </source>
</evidence>
<proteinExistence type="predicted"/>
<gene>
    <name evidence="1" type="ORF">M6B22_16825</name>
</gene>